<evidence type="ECO:0000259" key="3">
    <source>
        <dbReference type="PROSITE" id="PS51864"/>
    </source>
</evidence>
<evidence type="ECO:0000256" key="1">
    <source>
        <dbReference type="PROSITE-ProRule" id="PRU01211"/>
    </source>
</evidence>
<evidence type="ECO:0000313" key="5">
    <source>
        <dbReference type="EMBL" id="CAF3574408.1"/>
    </source>
</evidence>
<dbReference type="SUPFAM" id="SSF55486">
    <property type="entry name" value="Metalloproteases ('zincins'), catalytic domain"/>
    <property type="match status" value="1"/>
</dbReference>
<dbReference type="PROSITE" id="PS51864">
    <property type="entry name" value="ASTACIN"/>
    <property type="match status" value="1"/>
</dbReference>
<protein>
    <recommendedName>
        <fullName evidence="2">Metalloendopeptidase</fullName>
        <ecNumber evidence="2">3.4.24.-</ecNumber>
    </recommendedName>
</protein>
<dbReference type="Gene3D" id="3.40.390.10">
    <property type="entry name" value="Collagenase (Catalytic Domain)"/>
    <property type="match status" value="1"/>
</dbReference>
<dbReference type="SMART" id="SM00235">
    <property type="entry name" value="ZnMc"/>
    <property type="match status" value="1"/>
</dbReference>
<comment type="caution">
    <text evidence="6">The sequence shown here is derived from an EMBL/GenBank/DDBJ whole genome shotgun (WGS) entry which is preliminary data.</text>
</comment>
<dbReference type="EMBL" id="CAJNYU010002673">
    <property type="protein sequence ID" value="CAF3574408.1"/>
    <property type="molecule type" value="Genomic_DNA"/>
</dbReference>
<feature type="binding site" evidence="1">
    <location>
        <position position="117"/>
    </location>
    <ligand>
        <name>Zn(2+)</name>
        <dbReference type="ChEBI" id="CHEBI:29105"/>
        <note>catalytic</note>
    </ligand>
</feature>
<dbReference type="InterPro" id="IPR024079">
    <property type="entry name" value="MetalloPept_cat_dom_sf"/>
</dbReference>
<dbReference type="InterPro" id="IPR001506">
    <property type="entry name" value="Peptidase_M12A"/>
</dbReference>
<dbReference type="Proteomes" id="UP000663862">
    <property type="component" value="Unassembled WGS sequence"/>
</dbReference>
<keyword evidence="2" id="KW-0482">Metalloprotease</keyword>
<dbReference type="EMBL" id="CAJOBQ010002051">
    <property type="protein sequence ID" value="CAF4535736.1"/>
    <property type="molecule type" value="Genomic_DNA"/>
</dbReference>
<keyword evidence="2" id="KW-0645">Protease</keyword>
<dbReference type="EMBL" id="CAJOBR010006350">
    <property type="protein sequence ID" value="CAF4842256.1"/>
    <property type="molecule type" value="Genomic_DNA"/>
</dbReference>
<dbReference type="GO" id="GO:0004222">
    <property type="term" value="F:metalloendopeptidase activity"/>
    <property type="evidence" value="ECO:0007669"/>
    <property type="project" value="UniProtKB-UniRule"/>
</dbReference>
<proteinExistence type="predicted"/>
<gene>
    <name evidence="5" type="ORF">FME351_LOCUS20621</name>
    <name evidence="4" type="ORF">GRG538_LOCUS21083</name>
    <name evidence="7" type="ORF">QYT958_LOCUS26519</name>
    <name evidence="6" type="ORF">TSG867_LOCUS23602</name>
</gene>
<accession>A0A820XPG8</accession>
<dbReference type="PANTHER" id="PTHR10127">
    <property type="entry name" value="DISCOIDIN, CUB, EGF, LAMININ , AND ZINC METALLOPROTEASE DOMAIN CONTAINING"/>
    <property type="match status" value="1"/>
</dbReference>
<feature type="domain" description="Peptidase M12A" evidence="3">
    <location>
        <begin position="26"/>
        <end position="201"/>
    </location>
</feature>
<dbReference type="AlphaFoldDB" id="A0A820XPG8"/>
<keyword evidence="1 2" id="KW-0479">Metal-binding</keyword>
<dbReference type="PRINTS" id="PR00480">
    <property type="entry name" value="ASTACIN"/>
</dbReference>
<feature type="binding site" evidence="1">
    <location>
        <position position="121"/>
    </location>
    <ligand>
        <name>Zn(2+)</name>
        <dbReference type="ChEBI" id="CHEBI:29105"/>
        <note>catalytic</note>
    </ligand>
</feature>
<dbReference type="GO" id="GO:0008270">
    <property type="term" value="F:zinc ion binding"/>
    <property type="evidence" value="ECO:0007669"/>
    <property type="project" value="UniProtKB-UniRule"/>
</dbReference>
<sequence length="313" mass="35306">MGGIGTSVMSNTDPFATTWSGLTPQAVINSEAPSRDDPITVYYYFADNLPEEYRSIVYDTIDDIEDAAPGIQFKYNSTATNRIRICYGAECKSAVGMVGAQQNLQLANWAQKGDVLHDFMHALGFLHEHQREDRDLYVTCWSKDTANYVKKGMAIGRYDADSVMHYPDIRGDLNCHNLWAPRQCKRLSNGDKVGLNKLYPPVRQPRVYNPEKGYTDLYYCGRHNMENNNAPFGKISVDGYCGPNNGPNCPSCREYGGIQTWCNDEGSYATQGETGLFYCGRRFTARENERRYHDGFCGPNNGPHCDSCRRLLE</sequence>
<dbReference type="EMBL" id="CAJNYT010003462">
    <property type="protein sequence ID" value="CAF3568272.1"/>
    <property type="molecule type" value="Genomic_DNA"/>
</dbReference>
<dbReference type="Proteomes" id="UP000663872">
    <property type="component" value="Unassembled WGS sequence"/>
</dbReference>
<evidence type="ECO:0000256" key="2">
    <source>
        <dbReference type="RuleBase" id="RU361183"/>
    </source>
</evidence>
<feature type="binding site" evidence="1">
    <location>
        <position position="127"/>
    </location>
    <ligand>
        <name>Zn(2+)</name>
        <dbReference type="ChEBI" id="CHEBI:29105"/>
        <note>catalytic</note>
    </ligand>
</feature>
<dbReference type="EC" id="3.4.24.-" evidence="2"/>
<evidence type="ECO:0000313" key="8">
    <source>
        <dbReference type="Proteomes" id="UP000663862"/>
    </source>
</evidence>
<dbReference type="Proteomes" id="UP000663848">
    <property type="component" value="Unassembled WGS sequence"/>
</dbReference>
<keyword evidence="1 2" id="KW-0862">Zinc</keyword>
<name>A0A820XPG8_9BILA</name>
<dbReference type="InterPro" id="IPR006026">
    <property type="entry name" value="Peptidase_Metallo"/>
</dbReference>
<keyword evidence="2" id="KW-0378">Hydrolase</keyword>
<evidence type="ECO:0000313" key="4">
    <source>
        <dbReference type="EMBL" id="CAF3568272.1"/>
    </source>
</evidence>
<reference evidence="6" key="1">
    <citation type="submission" date="2021-02" db="EMBL/GenBank/DDBJ databases">
        <authorList>
            <person name="Nowell W R."/>
        </authorList>
    </citation>
    <scope>NUCLEOTIDE SEQUENCE</scope>
</reference>
<dbReference type="PANTHER" id="PTHR10127:SF850">
    <property type="entry name" value="METALLOENDOPEPTIDASE"/>
    <property type="match status" value="1"/>
</dbReference>
<organism evidence="6 8">
    <name type="scientific">Rotaria socialis</name>
    <dbReference type="NCBI Taxonomy" id="392032"/>
    <lineage>
        <taxon>Eukaryota</taxon>
        <taxon>Metazoa</taxon>
        <taxon>Spiralia</taxon>
        <taxon>Gnathifera</taxon>
        <taxon>Rotifera</taxon>
        <taxon>Eurotatoria</taxon>
        <taxon>Bdelloidea</taxon>
        <taxon>Philodinida</taxon>
        <taxon>Philodinidae</taxon>
        <taxon>Rotaria</taxon>
    </lineage>
</organism>
<evidence type="ECO:0000313" key="6">
    <source>
        <dbReference type="EMBL" id="CAF4535736.1"/>
    </source>
</evidence>
<comment type="caution">
    <text evidence="1">Lacks conserved residue(s) required for the propagation of feature annotation.</text>
</comment>
<dbReference type="Proteomes" id="UP000663869">
    <property type="component" value="Unassembled WGS sequence"/>
</dbReference>
<evidence type="ECO:0000313" key="7">
    <source>
        <dbReference type="EMBL" id="CAF4842256.1"/>
    </source>
</evidence>
<dbReference type="GO" id="GO:0006508">
    <property type="term" value="P:proteolysis"/>
    <property type="evidence" value="ECO:0007669"/>
    <property type="project" value="UniProtKB-KW"/>
</dbReference>
<comment type="cofactor">
    <cofactor evidence="1 2">
        <name>Zn(2+)</name>
        <dbReference type="ChEBI" id="CHEBI:29105"/>
    </cofactor>
    <text evidence="1 2">Binds 1 zinc ion per subunit.</text>
</comment>
<dbReference type="Pfam" id="PF01400">
    <property type="entry name" value="Astacin"/>
    <property type="match status" value="1"/>
</dbReference>